<protein>
    <submittedName>
        <fullName evidence="3">Uncharacterized protein LOC117151791</fullName>
    </submittedName>
</protein>
<sequence length="124" mass="14720">MPKISEVSPINWKVKCFQVCKKRGEESRNPLIFDWRVRFTVENLRCTQFGYSRRGRSRTSGSAQKERKKSGWAKRYQSHGTETPTAFVKRERHVQLSIYKAKLFIHYRCFATNQKICICHCAMR</sequence>
<name>A0A6P8LRB1_BOMIM</name>
<dbReference type="AlphaFoldDB" id="A0A6P8LRB1"/>
<keyword evidence="2" id="KW-1185">Reference proteome</keyword>
<dbReference type="RefSeq" id="XP_033177294.1">
    <property type="nucleotide sequence ID" value="XM_033321403.1"/>
</dbReference>
<evidence type="ECO:0000313" key="3">
    <source>
        <dbReference type="RefSeq" id="XP_033177294.1"/>
    </source>
</evidence>
<proteinExistence type="predicted"/>
<organism evidence="2 3">
    <name type="scientific">Bombus impatiens</name>
    <name type="common">Bumblebee</name>
    <dbReference type="NCBI Taxonomy" id="132113"/>
    <lineage>
        <taxon>Eukaryota</taxon>
        <taxon>Metazoa</taxon>
        <taxon>Ecdysozoa</taxon>
        <taxon>Arthropoda</taxon>
        <taxon>Hexapoda</taxon>
        <taxon>Insecta</taxon>
        <taxon>Pterygota</taxon>
        <taxon>Neoptera</taxon>
        <taxon>Endopterygota</taxon>
        <taxon>Hymenoptera</taxon>
        <taxon>Apocrita</taxon>
        <taxon>Aculeata</taxon>
        <taxon>Apoidea</taxon>
        <taxon>Anthophila</taxon>
        <taxon>Apidae</taxon>
        <taxon>Bombus</taxon>
        <taxon>Pyrobombus</taxon>
    </lineage>
</organism>
<feature type="region of interest" description="Disordered" evidence="1">
    <location>
        <begin position="52"/>
        <end position="77"/>
    </location>
</feature>
<evidence type="ECO:0000313" key="2">
    <source>
        <dbReference type="Proteomes" id="UP000515180"/>
    </source>
</evidence>
<gene>
    <name evidence="3" type="primary">LOC117151791</name>
</gene>
<dbReference type="Proteomes" id="UP000515180">
    <property type="component" value="Unplaced"/>
</dbReference>
<evidence type="ECO:0000256" key="1">
    <source>
        <dbReference type="SAM" id="MobiDB-lite"/>
    </source>
</evidence>
<reference evidence="3" key="1">
    <citation type="submission" date="2025-08" db="UniProtKB">
        <authorList>
            <consortium name="RefSeq"/>
        </authorList>
    </citation>
    <scope>IDENTIFICATION</scope>
</reference>
<dbReference type="GeneID" id="117151791"/>
<dbReference type="OrthoDB" id="10469745at2759"/>
<accession>A0A6P8LRB1</accession>